<keyword evidence="3" id="KW-1185">Reference proteome</keyword>
<keyword evidence="1" id="KW-0472">Membrane</keyword>
<sequence>MDMLAIIIIVIATISAIGFKIYLFKRIRRWMDQDLIKVLAEGDADKKIFLTQMHLQLISAKTPRNKLHEALTEHAKHYSTTLK</sequence>
<protein>
    <submittedName>
        <fullName evidence="2">Uncharacterized protein</fullName>
    </submittedName>
</protein>
<dbReference type="OrthoDB" id="6089792at2"/>
<evidence type="ECO:0000313" key="2">
    <source>
        <dbReference type="EMBL" id="SIS76745.1"/>
    </source>
</evidence>
<organism evidence="2 3">
    <name type="scientific">Neptunomonas antarctica</name>
    <dbReference type="NCBI Taxonomy" id="619304"/>
    <lineage>
        <taxon>Bacteria</taxon>
        <taxon>Pseudomonadati</taxon>
        <taxon>Pseudomonadota</taxon>
        <taxon>Gammaproteobacteria</taxon>
        <taxon>Oceanospirillales</taxon>
        <taxon>Oceanospirillaceae</taxon>
        <taxon>Neptunomonas</taxon>
    </lineage>
</organism>
<proteinExistence type="predicted"/>
<gene>
    <name evidence="2" type="ORF">SAMN05421760_104291</name>
</gene>
<keyword evidence="1" id="KW-1133">Transmembrane helix</keyword>
<name>A0A1N7LSA4_9GAMM</name>
<dbReference type="STRING" id="619304.SAMN05421760_104291"/>
<dbReference type="EMBL" id="FTOE01000004">
    <property type="protein sequence ID" value="SIS76745.1"/>
    <property type="molecule type" value="Genomic_DNA"/>
</dbReference>
<evidence type="ECO:0000313" key="3">
    <source>
        <dbReference type="Proteomes" id="UP000185999"/>
    </source>
</evidence>
<dbReference type="Proteomes" id="UP000185999">
    <property type="component" value="Unassembled WGS sequence"/>
</dbReference>
<dbReference type="RefSeq" id="WP_054341266.1">
    <property type="nucleotide sequence ID" value="NZ_FTOE01000004.1"/>
</dbReference>
<accession>A0A1N7LSA4</accession>
<evidence type="ECO:0000256" key="1">
    <source>
        <dbReference type="SAM" id="Phobius"/>
    </source>
</evidence>
<feature type="transmembrane region" description="Helical" evidence="1">
    <location>
        <begin position="6"/>
        <end position="23"/>
    </location>
</feature>
<reference evidence="3" key="1">
    <citation type="submission" date="2017-01" db="EMBL/GenBank/DDBJ databases">
        <authorList>
            <person name="Varghese N."/>
            <person name="Submissions S."/>
        </authorList>
    </citation>
    <scope>NUCLEOTIDE SEQUENCE [LARGE SCALE GENOMIC DNA]</scope>
    <source>
        <strain evidence="3">DSM 22306</strain>
    </source>
</reference>
<keyword evidence="1" id="KW-0812">Transmembrane</keyword>
<dbReference type="AlphaFoldDB" id="A0A1N7LSA4"/>